<accession>A0ACC2V3I0</accession>
<gene>
    <name evidence="1" type="ORF">QFC19_008194</name>
</gene>
<comment type="caution">
    <text evidence="1">The sequence shown here is derived from an EMBL/GenBank/DDBJ whole genome shotgun (WGS) entry which is preliminary data.</text>
</comment>
<feature type="non-terminal residue" evidence="1">
    <location>
        <position position="1498"/>
    </location>
</feature>
<dbReference type="EMBL" id="JASBWR010000118">
    <property type="protein sequence ID" value="KAJ9093817.1"/>
    <property type="molecule type" value="Genomic_DNA"/>
</dbReference>
<protein>
    <submittedName>
        <fullName evidence="1">Uncharacterized protein</fullName>
    </submittedName>
</protein>
<reference evidence="1" key="1">
    <citation type="submission" date="2023-04" db="EMBL/GenBank/DDBJ databases">
        <title>Draft Genome sequencing of Naganishia species isolated from polar environments using Oxford Nanopore Technology.</title>
        <authorList>
            <person name="Leo P."/>
            <person name="Venkateswaran K."/>
        </authorList>
    </citation>
    <scope>NUCLEOTIDE SEQUENCE</scope>
    <source>
        <strain evidence="1">MNA-CCFEE 5261</strain>
    </source>
</reference>
<organism evidence="1 2">
    <name type="scientific">Naganishia cerealis</name>
    <dbReference type="NCBI Taxonomy" id="610337"/>
    <lineage>
        <taxon>Eukaryota</taxon>
        <taxon>Fungi</taxon>
        <taxon>Dikarya</taxon>
        <taxon>Basidiomycota</taxon>
        <taxon>Agaricomycotina</taxon>
        <taxon>Tremellomycetes</taxon>
        <taxon>Filobasidiales</taxon>
        <taxon>Filobasidiaceae</taxon>
        <taxon>Naganishia</taxon>
    </lineage>
</organism>
<evidence type="ECO:0000313" key="1">
    <source>
        <dbReference type="EMBL" id="KAJ9093817.1"/>
    </source>
</evidence>
<proteinExistence type="predicted"/>
<evidence type="ECO:0000313" key="2">
    <source>
        <dbReference type="Proteomes" id="UP001241377"/>
    </source>
</evidence>
<sequence length="1498" mass="161990">MRQLKHHEKKLLKKVDFLDWKQDASLREVKVMRRYHIQDREDYHKYNKLCGQLRSLIHRLSLLPAEDPYRRRREGEMLDKLYDMGILDTGSKPSDIENKVTVSAFARRRLAVVMTRLKMAETVADAVRTIEQGHVRVGPTPVTDPALLVTRNMEDFVTWVDGSTRKRTIMRYNDEALKSTAVTHSAFIPNFLPPDPLSKVHETGDALVVAKGNTLEVWHATPDGLVQVESARTEVWGMIVGMEWVGKQGQTPHVAVMTDHPLARILLYRFHFPTTPDASPCLLLTDSYALTPTKFTAEFYTALIADRERGMVVASLYSGVLGVLTIEDQANVASEGSGGRGGRIKAVKGRKMSQGAPKKGVKGKGKAKESEETHEEEEEPMDLDRGDGVQDTGKPNVLVFTKKQEIPIHIYNLLSLAFLAVPKTSNLSAKSTTTSTSTPEAALAFLYVTPDYTIELAAKTLDGETHQFNDVCAPIDVLSPPSVYARPAANSAFTTASSSGARPDPSVLKDDFGVPGAAKLLSLPLPSSNLDEQQLGGVLVIGDEFSAAFTLRRAHQRTSSSSISQAGLMFTDANRNVANGGGGQSPENTTKRRKGSAGGSLVPVVGSGSRSDNVEGSSALGGSGSEKMVLARQWRVRQGFGEVSGAGYVLGSTPFVLLGDKQGRLSVLTYPVDRNRATAFPLGTVSPPSCISYLDAGFAFIGSESGDCQIVRLEIGSQAVSGKTEPSSGSQGTGKPLQLTGIREEPMYLGAHGSTQELKVSDTAYTLMDTWTNIAPVKDFCVVSEDGGAVNGRGATQIVTASGQASGASVRIIRSGVGAEELVLLEGLEEVVGFWPIQGLSGKTGPMSGILVSTYEGSTLLRVSGANQDDFNAEVLPAGPSVDYVADQTTILAGNIADDTMIQITPSQVRLVSCNTGRTLSTWSGLAAGEQVLLADFDGEHVVLGLAKAEVVVLKVEKGDDGLGLAVVHLVTEWTPAGDPSISFTNRKSMQVGSVPVTLSYHRPTDQVVAISDRTALLAEDSGRMSFAQMNVKGIVWAGYMDLAGLGECLLTSSSEGLAFTKITSLKKLHIKRINMEGFAPLCIAYDTSSDYYGIVAVSEEIEQEYGDLVRTSSFHIMNNRDQKIIKAFDLERDEEPICLETIKLHGNSYFALGSTFPEELDDSGISNKGYLRLIEMDRSDSQSSIAKPQVVAQWQASGCVQDVKAVWDKVAIALDYGVDLLDYKSTEKDRTKSLSKLSSWECASKAAFLSVQNLPLEEGDDYGPSDYPHCRQRLHVGDSVKSVYVLERDSRGQLCDVARDYMQHWVVAMEELEADGGSVVISDLSYNVKTLTFETGKVHNAGAMAFHELITKFQRGFLTNVEPNNGAGHKPEVVFATSSGTIGIIADLDAKEASLLSELQLNMDGLVKGPLIDWRKYRAIHMEGTSKASETAGFIDGDFVQKFLDIASQNNTDLSEQILNGPNEFSRVRRTQVQQQDGEDNQSGAAASSDDVAAVLE</sequence>
<dbReference type="Proteomes" id="UP001241377">
    <property type="component" value="Unassembled WGS sequence"/>
</dbReference>
<keyword evidence="2" id="KW-1185">Reference proteome</keyword>
<name>A0ACC2V3I0_9TREE</name>